<dbReference type="AlphaFoldDB" id="A0A4R6Z017"/>
<protein>
    <submittedName>
        <fullName evidence="2">Uncharacterized protein YjbI with pentapeptide repeats</fullName>
    </submittedName>
</protein>
<dbReference type="PANTHER" id="PTHR14136:SF17">
    <property type="entry name" value="BTB_POZ DOMAIN-CONTAINING PROTEIN KCTD9"/>
    <property type="match status" value="1"/>
</dbReference>
<keyword evidence="1" id="KW-0472">Membrane</keyword>
<dbReference type="PANTHER" id="PTHR14136">
    <property type="entry name" value="BTB_POZ DOMAIN-CONTAINING PROTEIN KCTD9"/>
    <property type="match status" value="1"/>
</dbReference>
<gene>
    <name evidence="2" type="ORF">DFR29_10531</name>
</gene>
<dbReference type="InterPro" id="IPR001646">
    <property type="entry name" value="5peptide_repeat"/>
</dbReference>
<evidence type="ECO:0000313" key="3">
    <source>
        <dbReference type="Proteomes" id="UP000295293"/>
    </source>
</evidence>
<name>A0A4R6Z017_9GAMM</name>
<accession>A0A4R6Z017</accession>
<comment type="caution">
    <text evidence="2">The sequence shown here is derived from an EMBL/GenBank/DDBJ whole genome shotgun (WGS) entry which is preliminary data.</text>
</comment>
<dbReference type="EMBL" id="SNZH01000005">
    <property type="protein sequence ID" value="TDR44850.1"/>
    <property type="molecule type" value="Genomic_DNA"/>
</dbReference>
<sequence>MQPPTHADLAALDSAALLDKAQELAAELRRLQARDEAVLSPASWLGLASLRVAAGRRLYASTGQFLAQAVDWMRSSGRLAFPADAAIALTAALLDRLVRVGLFRGAILLMAPLLLIGQLAILWQQTRSANQQLRAESRAMARDAFDIGLKARMALSRPPLDRDGKAIDAAPETLRAESSSARIDRWAAPNPSAVAQLRLFLQASRETAEPLLAPLLDDENVSLASAMFAVFATAGQGGSEHARHGGGDAATEQWRNVHLGKADLSRMDLSALHWSGGYGAGLRLDYAVLDRAQWSKFSFPALHGEGLQALDAVFRCASLSASRLDGAKLRGSQLSGMEFRGSCLRRADFGNARLHKTSFENADLSCAVIGGGAVDAAHRDYADLNCPYLTENHRGANLYRVQAPAAWLAHAFSDGAVCRGPDGTNYAAKDCPLSAATAQTADALCMPPSLPACE</sequence>
<dbReference type="RefSeq" id="WP_133818371.1">
    <property type="nucleotide sequence ID" value="NZ_SNZH01000005.1"/>
</dbReference>
<feature type="transmembrane region" description="Helical" evidence="1">
    <location>
        <begin position="102"/>
        <end position="123"/>
    </location>
</feature>
<dbReference type="SUPFAM" id="SSF141571">
    <property type="entry name" value="Pentapeptide repeat-like"/>
    <property type="match status" value="1"/>
</dbReference>
<reference evidence="2 3" key="1">
    <citation type="submission" date="2019-03" db="EMBL/GenBank/DDBJ databases">
        <title>Genomic Encyclopedia of Type Strains, Phase IV (KMG-IV): sequencing the most valuable type-strain genomes for metagenomic binning, comparative biology and taxonomic classification.</title>
        <authorList>
            <person name="Goeker M."/>
        </authorList>
    </citation>
    <scope>NUCLEOTIDE SEQUENCE [LARGE SCALE GENOMIC DNA]</scope>
    <source>
        <strain evidence="2 3">DSM 21667</strain>
    </source>
</reference>
<dbReference type="Pfam" id="PF00805">
    <property type="entry name" value="Pentapeptide"/>
    <property type="match status" value="1"/>
</dbReference>
<dbReference type="InterPro" id="IPR051082">
    <property type="entry name" value="Pentapeptide-BTB/POZ_domain"/>
</dbReference>
<evidence type="ECO:0000256" key="1">
    <source>
        <dbReference type="SAM" id="Phobius"/>
    </source>
</evidence>
<keyword evidence="1" id="KW-0812">Transmembrane</keyword>
<proteinExistence type="predicted"/>
<dbReference type="Gene3D" id="2.160.20.80">
    <property type="entry name" value="E3 ubiquitin-protein ligase SopA"/>
    <property type="match status" value="1"/>
</dbReference>
<evidence type="ECO:0000313" key="2">
    <source>
        <dbReference type="EMBL" id="TDR44850.1"/>
    </source>
</evidence>
<keyword evidence="1" id="KW-1133">Transmembrane helix</keyword>
<keyword evidence="3" id="KW-1185">Reference proteome</keyword>
<dbReference type="Proteomes" id="UP000295293">
    <property type="component" value="Unassembled WGS sequence"/>
</dbReference>
<organism evidence="2 3">
    <name type="scientific">Tahibacter aquaticus</name>
    <dbReference type="NCBI Taxonomy" id="520092"/>
    <lineage>
        <taxon>Bacteria</taxon>
        <taxon>Pseudomonadati</taxon>
        <taxon>Pseudomonadota</taxon>
        <taxon>Gammaproteobacteria</taxon>
        <taxon>Lysobacterales</taxon>
        <taxon>Rhodanobacteraceae</taxon>
        <taxon>Tahibacter</taxon>
    </lineage>
</organism>